<evidence type="ECO:0000259" key="16">
    <source>
        <dbReference type="PROSITE" id="PS50894"/>
    </source>
</evidence>
<accession>A0A1I4SFB6</accession>
<dbReference type="PANTHER" id="PTHR43395:SF8">
    <property type="entry name" value="HISTIDINE KINASE"/>
    <property type="match status" value="1"/>
</dbReference>
<keyword evidence="5" id="KW-0808">Transferase</keyword>
<dbReference type="SMART" id="SM00073">
    <property type="entry name" value="HPT"/>
    <property type="match status" value="3"/>
</dbReference>
<dbReference type="Pfam" id="PF02518">
    <property type="entry name" value="HATPase_c"/>
    <property type="match status" value="1"/>
</dbReference>
<dbReference type="EMBL" id="FOUO01000016">
    <property type="protein sequence ID" value="SFM63031.1"/>
    <property type="molecule type" value="Genomic_DNA"/>
</dbReference>
<dbReference type="PROSITE" id="PS50110">
    <property type="entry name" value="RESPONSE_REGULATORY"/>
    <property type="match status" value="1"/>
</dbReference>
<evidence type="ECO:0000259" key="14">
    <source>
        <dbReference type="PROSITE" id="PS50110"/>
    </source>
</evidence>
<evidence type="ECO:0000256" key="5">
    <source>
        <dbReference type="ARBA" id="ARBA00022679"/>
    </source>
</evidence>
<dbReference type="PROSITE" id="PS50851">
    <property type="entry name" value="CHEW"/>
    <property type="match status" value="1"/>
</dbReference>
<dbReference type="CDD" id="cd00088">
    <property type="entry name" value="HPT"/>
    <property type="match status" value="2"/>
</dbReference>
<dbReference type="Gene3D" id="3.30.565.10">
    <property type="entry name" value="Histidine kinase-like ATPase, C-terminal domain"/>
    <property type="match status" value="1"/>
</dbReference>
<feature type="modified residue" description="Phosphohistidine" evidence="9">
    <location>
        <position position="872"/>
    </location>
</feature>
<keyword evidence="11" id="KW-0175">Coiled coil</keyword>
<feature type="compositionally biased region" description="Low complexity" evidence="12">
    <location>
        <begin position="1160"/>
        <end position="1175"/>
    </location>
</feature>
<gene>
    <name evidence="17" type="ORF">SAMN05421721_11615</name>
</gene>
<dbReference type="InterPro" id="IPR002545">
    <property type="entry name" value="CheW-lke_dom"/>
</dbReference>
<dbReference type="PRINTS" id="PR00344">
    <property type="entry name" value="BCTRLSENSOR"/>
</dbReference>
<name>A0A1I4SFB6_ECTMO</name>
<feature type="region of interest" description="Disordered" evidence="12">
    <location>
        <begin position="952"/>
        <end position="972"/>
    </location>
</feature>
<dbReference type="InterPro" id="IPR003594">
    <property type="entry name" value="HATPase_dom"/>
</dbReference>
<reference evidence="17 18" key="1">
    <citation type="submission" date="2016-10" db="EMBL/GenBank/DDBJ databases">
        <authorList>
            <person name="de Groot N.N."/>
        </authorList>
    </citation>
    <scope>NUCLEOTIDE SEQUENCE [LARGE SCALE GENOMIC DNA]</scope>
    <source>
        <strain evidence="17 18">DSM 4180</strain>
    </source>
</reference>
<evidence type="ECO:0000259" key="15">
    <source>
        <dbReference type="PROSITE" id="PS50851"/>
    </source>
</evidence>
<dbReference type="InterPro" id="IPR058661">
    <property type="entry name" value="FimL_2nd"/>
</dbReference>
<protein>
    <recommendedName>
        <fullName evidence="3">Chemotaxis protein CheA</fullName>
        <ecNumber evidence="2">2.7.13.3</ecNumber>
    </recommendedName>
</protein>
<dbReference type="InterPro" id="IPR005467">
    <property type="entry name" value="His_kinase_dom"/>
</dbReference>
<dbReference type="InterPro" id="IPR036890">
    <property type="entry name" value="HATPase_C_sf"/>
</dbReference>
<feature type="domain" description="CheW-like" evidence="15">
    <location>
        <begin position="1534"/>
        <end position="1672"/>
    </location>
</feature>
<feature type="region of interest" description="Disordered" evidence="12">
    <location>
        <begin position="988"/>
        <end position="1011"/>
    </location>
</feature>
<dbReference type="SMART" id="SM00387">
    <property type="entry name" value="HATPase_c"/>
    <property type="match status" value="1"/>
</dbReference>
<dbReference type="Gene3D" id="3.40.50.2300">
    <property type="match status" value="1"/>
</dbReference>
<dbReference type="GO" id="GO:0005737">
    <property type="term" value="C:cytoplasm"/>
    <property type="evidence" value="ECO:0007669"/>
    <property type="project" value="InterPro"/>
</dbReference>
<feature type="compositionally biased region" description="Low complexity" evidence="12">
    <location>
        <begin position="791"/>
        <end position="803"/>
    </location>
</feature>
<evidence type="ECO:0000256" key="3">
    <source>
        <dbReference type="ARBA" id="ARBA00021495"/>
    </source>
</evidence>
<dbReference type="PANTHER" id="PTHR43395">
    <property type="entry name" value="SENSOR HISTIDINE KINASE CHEA"/>
    <property type="match status" value="1"/>
</dbReference>
<dbReference type="InterPro" id="IPR011006">
    <property type="entry name" value="CheY-like_superfamily"/>
</dbReference>
<dbReference type="SUPFAM" id="SSF47226">
    <property type="entry name" value="Histidine-containing phosphotransfer domain, HPT domain"/>
    <property type="match status" value="5"/>
</dbReference>
<dbReference type="SUPFAM" id="SSF55874">
    <property type="entry name" value="ATPase domain of HSP90 chaperone/DNA topoisomerase II/histidine kinase"/>
    <property type="match status" value="1"/>
</dbReference>
<dbReference type="SMART" id="SM00260">
    <property type="entry name" value="CheW"/>
    <property type="match status" value="1"/>
</dbReference>
<evidence type="ECO:0000256" key="8">
    <source>
        <dbReference type="ARBA" id="ARBA00035100"/>
    </source>
</evidence>
<keyword evidence="6 17" id="KW-0418">Kinase</keyword>
<evidence type="ECO:0000256" key="7">
    <source>
        <dbReference type="ARBA" id="ARBA00023012"/>
    </source>
</evidence>
<feature type="compositionally biased region" description="Low complexity" evidence="12">
    <location>
        <begin position="813"/>
        <end position="822"/>
    </location>
</feature>
<dbReference type="InterPro" id="IPR051315">
    <property type="entry name" value="Bact_Chemotaxis_CheA"/>
</dbReference>
<dbReference type="Pfam" id="PF01627">
    <property type="entry name" value="Hpt"/>
    <property type="match status" value="3"/>
</dbReference>
<feature type="modified residue" description="Phosphohistidine" evidence="9">
    <location>
        <position position="712"/>
    </location>
</feature>
<dbReference type="GO" id="GO:0006935">
    <property type="term" value="P:chemotaxis"/>
    <property type="evidence" value="ECO:0007669"/>
    <property type="project" value="InterPro"/>
</dbReference>
<evidence type="ECO:0000313" key="17">
    <source>
        <dbReference type="EMBL" id="SFM63031.1"/>
    </source>
</evidence>
<dbReference type="EC" id="2.7.13.3" evidence="2"/>
<dbReference type="InterPro" id="IPR008207">
    <property type="entry name" value="Sig_transdc_His_kin_Hpt_dom"/>
</dbReference>
<feature type="modified residue" description="4-aspartylphosphate" evidence="10">
    <location>
        <position position="1742"/>
    </location>
</feature>
<feature type="coiled-coil region" evidence="11">
    <location>
        <begin position="670"/>
        <end position="697"/>
    </location>
</feature>
<dbReference type="InterPro" id="IPR036641">
    <property type="entry name" value="HPT_dom_sf"/>
</dbReference>
<proteinExistence type="predicted"/>
<dbReference type="CDD" id="cd17546">
    <property type="entry name" value="REC_hyHK_CKI1_RcsC-like"/>
    <property type="match status" value="1"/>
</dbReference>
<dbReference type="SMART" id="SM00448">
    <property type="entry name" value="REC"/>
    <property type="match status" value="1"/>
</dbReference>
<keyword evidence="18" id="KW-1185">Reference proteome</keyword>
<feature type="domain" description="HPt" evidence="16">
    <location>
        <begin position="665"/>
        <end position="772"/>
    </location>
</feature>
<evidence type="ECO:0000256" key="11">
    <source>
        <dbReference type="SAM" id="Coils"/>
    </source>
</evidence>
<dbReference type="Gene3D" id="2.30.30.40">
    <property type="entry name" value="SH3 Domains"/>
    <property type="match status" value="1"/>
</dbReference>
<evidence type="ECO:0000256" key="2">
    <source>
        <dbReference type="ARBA" id="ARBA00012438"/>
    </source>
</evidence>
<feature type="domain" description="HPt" evidence="16">
    <location>
        <begin position="825"/>
        <end position="930"/>
    </location>
</feature>
<dbReference type="CDD" id="cd00731">
    <property type="entry name" value="CheA_reg"/>
    <property type="match status" value="1"/>
</dbReference>
<dbReference type="SUPFAM" id="SSF50341">
    <property type="entry name" value="CheW-like"/>
    <property type="match status" value="1"/>
</dbReference>
<dbReference type="Gene3D" id="1.20.120.160">
    <property type="entry name" value="HPT domain"/>
    <property type="match status" value="3"/>
</dbReference>
<feature type="region of interest" description="Disordered" evidence="12">
    <location>
        <begin position="790"/>
        <end position="822"/>
    </location>
</feature>
<evidence type="ECO:0000256" key="6">
    <source>
        <dbReference type="ARBA" id="ARBA00022777"/>
    </source>
</evidence>
<feature type="region of interest" description="Disordered" evidence="12">
    <location>
        <begin position="562"/>
        <end position="658"/>
    </location>
</feature>
<dbReference type="PROSITE" id="PS50894">
    <property type="entry name" value="HPT"/>
    <property type="match status" value="3"/>
</dbReference>
<dbReference type="InterPro" id="IPR004358">
    <property type="entry name" value="Sig_transdc_His_kin-like_C"/>
</dbReference>
<evidence type="ECO:0000256" key="4">
    <source>
        <dbReference type="ARBA" id="ARBA00022553"/>
    </source>
</evidence>
<feature type="domain" description="Response regulatory" evidence="14">
    <location>
        <begin position="1693"/>
        <end position="1809"/>
    </location>
</feature>
<dbReference type="InterPro" id="IPR036061">
    <property type="entry name" value="CheW-like_dom_sf"/>
</dbReference>
<feature type="compositionally biased region" description="Low complexity" evidence="12">
    <location>
        <begin position="996"/>
        <end position="1009"/>
    </location>
</feature>
<dbReference type="FunFam" id="3.30.565.10:FF:000016">
    <property type="entry name" value="Chemotaxis protein CheA, putative"/>
    <property type="match status" value="1"/>
</dbReference>
<evidence type="ECO:0000256" key="12">
    <source>
        <dbReference type="SAM" id="MobiDB-lite"/>
    </source>
</evidence>
<comment type="catalytic activity">
    <reaction evidence="1">
        <text>ATP + protein L-histidine = ADP + protein N-phospho-L-histidine.</text>
        <dbReference type="EC" id="2.7.13.3"/>
    </reaction>
</comment>
<comment type="function">
    <text evidence="8">Involved in the transmission of sensory signals from the chemoreceptors to the flagellar motors. CheA is autophosphorylated; it can transfer its phosphate group to either CheB or CheY.</text>
</comment>
<dbReference type="GO" id="GO:0000155">
    <property type="term" value="F:phosphorelay sensor kinase activity"/>
    <property type="evidence" value="ECO:0007669"/>
    <property type="project" value="InterPro"/>
</dbReference>
<keyword evidence="7" id="KW-0902">Two-component regulatory system</keyword>
<dbReference type="Proteomes" id="UP000199556">
    <property type="component" value="Unassembled WGS sequence"/>
</dbReference>
<dbReference type="Pfam" id="PF26379">
    <property type="entry name" value="FimL_2nd"/>
    <property type="match status" value="1"/>
</dbReference>
<feature type="domain" description="HPt" evidence="16">
    <location>
        <begin position="1009"/>
        <end position="1113"/>
    </location>
</feature>
<evidence type="ECO:0000313" key="18">
    <source>
        <dbReference type="Proteomes" id="UP000199556"/>
    </source>
</evidence>
<dbReference type="Pfam" id="PF01584">
    <property type="entry name" value="CheW"/>
    <property type="match status" value="1"/>
</dbReference>
<dbReference type="Pfam" id="PF00072">
    <property type="entry name" value="Response_reg"/>
    <property type="match status" value="1"/>
</dbReference>
<dbReference type="InterPro" id="IPR001789">
    <property type="entry name" value="Sig_transdc_resp-reg_receiver"/>
</dbReference>
<feature type="region of interest" description="Disordered" evidence="12">
    <location>
        <begin position="1133"/>
        <end position="1205"/>
    </location>
</feature>
<feature type="compositionally biased region" description="Pro residues" evidence="12">
    <location>
        <begin position="1142"/>
        <end position="1159"/>
    </location>
</feature>
<feature type="domain" description="Histidine kinase" evidence="13">
    <location>
        <begin position="1299"/>
        <end position="1532"/>
    </location>
</feature>
<evidence type="ECO:0000256" key="9">
    <source>
        <dbReference type="PROSITE-ProRule" id="PRU00110"/>
    </source>
</evidence>
<evidence type="ECO:0000256" key="1">
    <source>
        <dbReference type="ARBA" id="ARBA00000085"/>
    </source>
</evidence>
<dbReference type="STRING" id="195064.SAMN05421721_11615"/>
<feature type="modified residue" description="Phosphohistidine" evidence="9">
    <location>
        <position position="1056"/>
    </location>
</feature>
<evidence type="ECO:0000259" key="13">
    <source>
        <dbReference type="PROSITE" id="PS50109"/>
    </source>
</evidence>
<evidence type="ECO:0000256" key="10">
    <source>
        <dbReference type="PROSITE-ProRule" id="PRU00169"/>
    </source>
</evidence>
<dbReference type="RefSeq" id="WP_090486767.1">
    <property type="nucleotide sequence ID" value="NZ_FOUO01000016.1"/>
</dbReference>
<keyword evidence="4 10" id="KW-0597">Phosphoprotein</keyword>
<dbReference type="OrthoDB" id="9803176at2"/>
<dbReference type="SUPFAM" id="SSF52172">
    <property type="entry name" value="CheY-like"/>
    <property type="match status" value="1"/>
</dbReference>
<feature type="compositionally biased region" description="Low complexity" evidence="12">
    <location>
        <begin position="564"/>
        <end position="586"/>
    </location>
</feature>
<sequence length="1816" mass="194927">MRQEHRDYSALRWLRQGLEALLGEARLALEAYLEEGRDPAHLETLRQHLEQARWTLEMVELHGAVLLLQESAALVDALRDGRVTEPEEAAEVLMRAILQLPDYLEHVRTGHGDLPIVLLPLLNDLRTMRKADLLSESVLFLPDLERAPLPPDAPSGAAEDVRAWARAQRQHYQLGLLGVLRGQEPGNALRRMDRVMDGLYRRAREPRLRRLFWIASALTRALAGGGLEAGAAVKQLLGQLDRQIRRLIDAGETELAGDVPEDLVRNLLYYVGRARGEDPRVDEVRRAFHLDRLLPAGEDADTARETLGAPNPALMGSVSKALREELAEIKDRLDVFMHTGGRNPEELAPLVERLRGMADTLSMLGMGEARETALKEAGLLEAMAGGEQAADEQRLMQAAAELLHVESALDAAVAGPGPQGQGDTGLPATLAGLAPGESRAVLKALFHAALEDLQRIKEAVLEATGAGEGGGDPGDIPGCVEAIRGGLAMLELTRGTALMEGIGHALEAVLPRGEGADPGALADLAEAITAAECYLEALDSGVGDAQTLLEIGGEALQRLGFPMPGVASPAAAPEEGPGPEQAPSAEDTAAPVPAPEVGTPSPGAEERVLVTPERLPEEGEGAWPESFDTAGDGESPSEGDGAAPPEAVPDEAPPAAPQTPWAVLAGETDADILEVFLEEADEELERIREQLPRWLDDPQDSDALTTVRRAYHTLKGSGRLVGAELLGEFAWVNEDLLNRVLEGSVPADAGVQALAREALEALPYLVDQIRGGDTPPMDIPALMQRARDLARGGAKAHAAGPAPEAAPPPSPPGAAGETTTAETAQGRLDPVLLDIYRGETLQHLQVLDAALAAARDDPGGLRVTPELQRAMHTLNGSARTAGVPETAQVCKACEGYLQACAEHHPYRVDAPGISALEDLAAHVRAVLAALEAPGSEVPQAPELEARFRRLQEAAAQEEAEAPVQDEGGAAPEADATPVVEAVAGAAMEPGEPTDSAMENAAAAEAGQPEEAPDPELLEIFLEEASDLLDAMDTSLQSWGEDLDDREVVHAFQRQLHTLKGGARMAALTPIADLSHALESLMIALSEGQKRPHKEMLTPVQAGLDRLTQMVDCARRGAAIPADPSLVRHLHAIRSGDGEGSPVPGPAPGPSPEPERPVAPPADAAPMDAAQAEAGPEAQSTPGVEPSPPPRSAEEVQPAARPAPQEMVRVRSDVLDDLVNHAGEVNIYHARMEQEITGFGFNLGELEQTIARLRDQLRRLEMETEAQIIHRHQDERQAPQDGGEEEFDPLELDRYSNIQQYSRALAESVNDLASIHELLYNQLRDAETLLQQQSRVSTELQEGLMHTRMVQFATMVPRLRRVVRQTATELDRRVELEVEGEDSELDRSVLERMLPPLEHMLRNAIAHGIEPPDQRRAADKPEIGHIRMRIVREGAEVVLQVTDDGAGIPLERVREKVARLGLAPDAEVLTDHELMQYILESGFSTAERVNQISGRGVGMDVVNSEIKQLGGVLSIDSTQGRGTTFTVRLPFTLAISQALLVQTGEELYAVPLSSIEGIVRVRAGELAGMYAGGDPRYTYAGNDYEVKHLGALLDVAQPRLEVPDAMLPVLLVRSGNARIALQVDALMGSREVVIKSVGPQVAKVKGISGATILGDGRVVMILDIPALVRAGAGVQLAYHAEGEEAGGAEAGRATVLVVDDSITIRKVTARLLERHDFHALTAKDGLDALALLQETVPDLILLDIEMPRMDGFELAAHVRNDPRLQGVPIIMITSRSGEKHRRRAEEIGVDRYIGKPYQEADLLAHIRALLQGEGARD</sequence>
<dbReference type="SMART" id="SM01231">
    <property type="entry name" value="H-kinase_dim"/>
    <property type="match status" value="1"/>
</dbReference>
<dbReference type="PROSITE" id="PS50109">
    <property type="entry name" value="HIS_KIN"/>
    <property type="match status" value="1"/>
</dbReference>
<organism evidence="17 18">
    <name type="scientific">Ectothiorhodospira mobilis</name>
    <dbReference type="NCBI Taxonomy" id="195064"/>
    <lineage>
        <taxon>Bacteria</taxon>
        <taxon>Pseudomonadati</taxon>
        <taxon>Pseudomonadota</taxon>
        <taxon>Gammaproteobacteria</taxon>
        <taxon>Chromatiales</taxon>
        <taxon>Ectothiorhodospiraceae</taxon>
        <taxon>Ectothiorhodospira</taxon>
    </lineage>
</organism>
<dbReference type="InterPro" id="IPR004105">
    <property type="entry name" value="CheA-like_dim"/>
</dbReference>